<feature type="compositionally biased region" description="Polar residues" evidence="11">
    <location>
        <begin position="481"/>
        <end position="494"/>
    </location>
</feature>
<feature type="compositionally biased region" description="Polar residues" evidence="11">
    <location>
        <begin position="245"/>
        <end position="255"/>
    </location>
</feature>
<dbReference type="GO" id="GO:0008270">
    <property type="term" value="F:zinc ion binding"/>
    <property type="evidence" value="ECO:0007669"/>
    <property type="project" value="UniProtKB-KW"/>
</dbReference>
<protein>
    <recommendedName>
        <fullName evidence="12">BRCT domain-containing protein</fullName>
    </recommendedName>
</protein>
<keyword evidence="5" id="KW-0863">Zinc-finger</keyword>
<dbReference type="GO" id="GO:0031436">
    <property type="term" value="C:BRCA1-BARD1 complex"/>
    <property type="evidence" value="ECO:0007669"/>
    <property type="project" value="TreeGrafter"/>
</dbReference>
<keyword evidence="9" id="KW-0539">Nucleus</keyword>
<dbReference type="PRINTS" id="PR01415">
    <property type="entry name" value="ANKYRIN"/>
</dbReference>
<dbReference type="GO" id="GO:0085020">
    <property type="term" value="P:protein K6-linked ubiquitination"/>
    <property type="evidence" value="ECO:0007669"/>
    <property type="project" value="TreeGrafter"/>
</dbReference>
<dbReference type="SMART" id="SM00248">
    <property type="entry name" value="ANK"/>
    <property type="match status" value="3"/>
</dbReference>
<dbReference type="GO" id="GO:0004842">
    <property type="term" value="F:ubiquitin-protein transferase activity"/>
    <property type="evidence" value="ECO:0007669"/>
    <property type="project" value="TreeGrafter"/>
</dbReference>
<sequence length="738" mass="81785">MCTKIRKLVGSDDHDKSSSSGDDDNNVKCISDLNNKPGDDDTIWEETQSVFDQEADSYQFLTPEIVIPAKATNKCDVAVQEISRNNKKQSKEPTQMKNLSRKTQMKIAAKRVSNGKEITKQGLCRELVEEDSETCPANEILASGQGFKEIVKTLSSSSSKGEIRTQAKIKCFGKHLKKTRLIKKTCPVVTENGDHENKGQTDHMLTENIDTEQLEDTDEGVNNTDKEKDKENPATGCFTRLRSKGSLTSDGSVMMQNEGPLHKGSPKAVESTPRTRAQKRNLRGTPQSSLLWTLPQNELQKNLTNERIHNEQVLMKKKKTEATKEIPLKSQGNRKRKMSEQTLSSPKNCILCPPEVKRNKRGETPLHVAAIKGCVETVRKLLAGGANPNTKDHAGWTPLHEACNHGYLTITELLLEHGAMINTPGGFDHDTPLHDAVTNGRVEVVSLLISRGAAINVRNKQGLLPIDYAATEEMVSILSTSSPNKEIDSSTTVPSLPDMKGSSDSPKVLLATGLSSEQKVNIQKCVRILNASIVSQFSLSVTHIVTATNNKGVCPRTLKYLNGVLTGKWIVKYQWILKSLQRKTWVDETPFEVKGTNDAMMDAPKRARINSLKQLPGLFDGCQFFFNGEFIPPQPSKEDLVQLVKYGGGRILSREPKPDIDESLCLPRTPESNKASVTLAPVAYHANPDTKHYRCTQFIIYDSLAEKKPHIWDTGSVCSMPSTWLMDCASNFQILTLE</sequence>
<feature type="repeat" description="ANK" evidence="10">
    <location>
        <begin position="361"/>
        <end position="393"/>
    </location>
</feature>
<dbReference type="GO" id="GO:0070531">
    <property type="term" value="C:BRCA1-A complex"/>
    <property type="evidence" value="ECO:0007669"/>
    <property type="project" value="TreeGrafter"/>
</dbReference>
<evidence type="ECO:0000256" key="3">
    <source>
        <dbReference type="ARBA" id="ARBA00022737"/>
    </source>
</evidence>
<evidence type="ECO:0000256" key="1">
    <source>
        <dbReference type="ARBA" id="ARBA00004123"/>
    </source>
</evidence>
<dbReference type="SUPFAM" id="SSF48403">
    <property type="entry name" value="Ankyrin repeat"/>
    <property type="match status" value="1"/>
</dbReference>
<proteinExistence type="predicted"/>
<dbReference type="EMBL" id="CALNXJ010000022">
    <property type="protein sequence ID" value="CAH3126971.1"/>
    <property type="molecule type" value="Genomic_DNA"/>
</dbReference>
<evidence type="ECO:0000256" key="11">
    <source>
        <dbReference type="SAM" id="MobiDB-lite"/>
    </source>
</evidence>
<name>A0AAU9WUS8_9CNID</name>
<accession>A0AAU9WUS8</accession>
<dbReference type="PANTHER" id="PTHR24171">
    <property type="entry name" value="ANKYRIN REPEAT DOMAIN-CONTAINING PROTEIN 39-RELATED"/>
    <property type="match status" value="1"/>
</dbReference>
<comment type="subcellular location">
    <subcellularLocation>
        <location evidence="1">Nucleus</location>
    </subcellularLocation>
</comment>
<keyword evidence="3" id="KW-0677">Repeat</keyword>
<feature type="repeat" description="ANK" evidence="10">
    <location>
        <begin position="394"/>
        <end position="426"/>
    </location>
</feature>
<dbReference type="InterPro" id="IPR036420">
    <property type="entry name" value="BRCT_dom_sf"/>
</dbReference>
<feature type="compositionally biased region" description="Basic and acidic residues" evidence="11">
    <location>
        <begin position="192"/>
        <end position="205"/>
    </location>
</feature>
<feature type="compositionally biased region" description="Acidic residues" evidence="11">
    <location>
        <begin position="209"/>
        <end position="219"/>
    </location>
</feature>
<dbReference type="SUPFAM" id="SSF52113">
    <property type="entry name" value="BRCT domain"/>
    <property type="match status" value="2"/>
</dbReference>
<keyword evidence="8" id="KW-0234">DNA repair</keyword>
<dbReference type="FunFam" id="3.40.50.10190:FF:000006">
    <property type="entry name" value="Breast cancer type 1 susceptibility protein homolog"/>
    <property type="match status" value="1"/>
</dbReference>
<keyword evidence="7 10" id="KW-0040">ANK repeat</keyword>
<keyword evidence="4" id="KW-0227">DNA damage</keyword>
<evidence type="ECO:0000256" key="10">
    <source>
        <dbReference type="PROSITE-ProRule" id="PRU00023"/>
    </source>
</evidence>
<dbReference type="PROSITE" id="PS50088">
    <property type="entry name" value="ANK_REPEAT"/>
    <property type="match status" value="3"/>
</dbReference>
<dbReference type="Pfam" id="PF13857">
    <property type="entry name" value="Ank_5"/>
    <property type="match status" value="1"/>
</dbReference>
<dbReference type="PANTHER" id="PTHR24171:SF8">
    <property type="entry name" value="BRCA1-ASSOCIATED RING DOMAIN PROTEIN 1"/>
    <property type="match status" value="1"/>
</dbReference>
<feature type="domain" description="BRCT" evidence="12">
    <location>
        <begin position="614"/>
        <end position="738"/>
    </location>
</feature>
<comment type="caution">
    <text evidence="13">The sequence shown here is derived from an EMBL/GenBank/DDBJ whole genome shotgun (WGS) entry which is preliminary data.</text>
</comment>
<dbReference type="AlphaFoldDB" id="A0AAU9WUS8"/>
<evidence type="ECO:0000256" key="2">
    <source>
        <dbReference type="ARBA" id="ARBA00022723"/>
    </source>
</evidence>
<dbReference type="InterPro" id="IPR001357">
    <property type="entry name" value="BRCT_dom"/>
</dbReference>
<reference evidence="13 14" key="1">
    <citation type="submission" date="2022-05" db="EMBL/GenBank/DDBJ databases">
        <authorList>
            <consortium name="Genoscope - CEA"/>
            <person name="William W."/>
        </authorList>
    </citation>
    <scope>NUCLEOTIDE SEQUENCE [LARGE SCALE GENOMIC DNA]</scope>
</reference>
<keyword evidence="6" id="KW-0862">Zinc</keyword>
<feature type="region of interest" description="Disordered" evidence="11">
    <location>
        <begin position="481"/>
        <end position="504"/>
    </location>
</feature>
<feature type="region of interest" description="Disordered" evidence="11">
    <location>
        <begin position="82"/>
        <end position="104"/>
    </location>
</feature>
<evidence type="ECO:0000256" key="7">
    <source>
        <dbReference type="ARBA" id="ARBA00023043"/>
    </source>
</evidence>
<evidence type="ECO:0000256" key="9">
    <source>
        <dbReference type="ARBA" id="ARBA00023242"/>
    </source>
</evidence>
<feature type="region of interest" description="Disordered" evidence="11">
    <location>
        <begin position="192"/>
        <end position="284"/>
    </location>
</feature>
<feature type="domain" description="BRCT" evidence="12">
    <location>
        <begin position="508"/>
        <end position="593"/>
    </location>
</feature>
<dbReference type="Pfam" id="PF12796">
    <property type="entry name" value="Ank_2"/>
    <property type="match status" value="1"/>
</dbReference>
<feature type="repeat" description="ANK" evidence="10">
    <location>
        <begin position="428"/>
        <end position="460"/>
    </location>
</feature>
<dbReference type="InterPro" id="IPR002110">
    <property type="entry name" value="Ankyrin_rpt"/>
</dbReference>
<dbReference type="InterPro" id="IPR036770">
    <property type="entry name" value="Ankyrin_rpt-contain_sf"/>
</dbReference>
<dbReference type="CDD" id="cd17734">
    <property type="entry name" value="BRCT_Bard1_rpt1"/>
    <property type="match status" value="1"/>
</dbReference>
<organism evidence="13 14">
    <name type="scientific">Pocillopora meandrina</name>
    <dbReference type="NCBI Taxonomy" id="46732"/>
    <lineage>
        <taxon>Eukaryota</taxon>
        <taxon>Metazoa</taxon>
        <taxon>Cnidaria</taxon>
        <taxon>Anthozoa</taxon>
        <taxon>Hexacorallia</taxon>
        <taxon>Scleractinia</taxon>
        <taxon>Astrocoeniina</taxon>
        <taxon>Pocilloporidae</taxon>
        <taxon>Pocillopora</taxon>
    </lineage>
</organism>
<dbReference type="Gene3D" id="1.25.40.20">
    <property type="entry name" value="Ankyrin repeat-containing domain"/>
    <property type="match status" value="1"/>
</dbReference>
<evidence type="ECO:0000256" key="4">
    <source>
        <dbReference type="ARBA" id="ARBA00022763"/>
    </source>
</evidence>
<keyword evidence="14" id="KW-1185">Reference proteome</keyword>
<dbReference type="PROSITE" id="PS50297">
    <property type="entry name" value="ANK_REP_REGION"/>
    <property type="match status" value="3"/>
</dbReference>
<dbReference type="Pfam" id="PF00533">
    <property type="entry name" value="BRCT"/>
    <property type="match status" value="1"/>
</dbReference>
<dbReference type="CDD" id="cd17720">
    <property type="entry name" value="BRCT_Bard1_rpt2"/>
    <property type="match status" value="1"/>
</dbReference>
<gene>
    <name evidence="13" type="ORF">PMEA_00012818</name>
</gene>
<evidence type="ECO:0000313" key="13">
    <source>
        <dbReference type="EMBL" id="CAH3126971.1"/>
    </source>
</evidence>
<dbReference type="GO" id="GO:0006281">
    <property type="term" value="P:DNA repair"/>
    <property type="evidence" value="ECO:0007669"/>
    <property type="project" value="UniProtKB-KW"/>
</dbReference>
<evidence type="ECO:0000259" key="12">
    <source>
        <dbReference type="PROSITE" id="PS50172"/>
    </source>
</evidence>
<dbReference type="Gene3D" id="3.40.50.10190">
    <property type="entry name" value="BRCT domain"/>
    <property type="match status" value="2"/>
</dbReference>
<evidence type="ECO:0000256" key="8">
    <source>
        <dbReference type="ARBA" id="ARBA00023204"/>
    </source>
</evidence>
<evidence type="ECO:0000256" key="5">
    <source>
        <dbReference type="ARBA" id="ARBA00022771"/>
    </source>
</evidence>
<dbReference type="SMART" id="SM00292">
    <property type="entry name" value="BRCT"/>
    <property type="match status" value="2"/>
</dbReference>
<dbReference type="Proteomes" id="UP001159428">
    <property type="component" value="Unassembled WGS sequence"/>
</dbReference>
<evidence type="ECO:0000313" key="14">
    <source>
        <dbReference type="Proteomes" id="UP001159428"/>
    </source>
</evidence>
<dbReference type="PROSITE" id="PS50172">
    <property type="entry name" value="BRCT"/>
    <property type="match status" value="2"/>
</dbReference>
<keyword evidence="2" id="KW-0479">Metal-binding</keyword>
<feature type="region of interest" description="Disordered" evidence="11">
    <location>
        <begin position="1"/>
        <end position="42"/>
    </location>
</feature>
<evidence type="ECO:0000256" key="6">
    <source>
        <dbReference type="ARBA" id="ARBA00022833"/>
    </source>
</evidence>